<accession>A0A7U4GE75</accession>
<gene>
    <name evidence="2" type="ORF">LC20_01740</name>
</gene>
<reference evidence="2 3" key="1">
    <citation type="submission" date="2017-11" db="EMBL/GenBank/DDBJ databases">
        <title>The complete genome sequence and comparative genome analysis of Yersinia enterocolitica strain LC20.</title>
        <authorList>
            <person name="Shi G."/>
            <person name="Su M."/>
            <person name="Liang J."/>
            <person name="Gu W."/>
            <person name="Xiao Y."/>
            <person name="Zhang Z."/>
            <person name="Qiu H."/>
            <person name="Duan R."/>
            <person name="Zhang Z."/>
            <person name="Li Y."/>
            <person name="Zhang X."/>
            <person name="Ling Y."/>
            <person name="Song L."/>
            <person name="Chen M."/>
            <person name="Zhao Y."/>
            <person name="Wu J."/>
            <person name="Jing H."/>
            <person name="Xiao J."/>
            <person name="Wang X."/>
        </authorList>
    </citation>
    <scope>NUCLEOTIDE SEQUENCE [LARGE SCALE GENOMIC DNA]</scope>
    <source>
        <strain evidence="2 3">LC20</strain>
    </source>
</reference>
<dbReference type="Proteomes" id="UP000230961">
    <property type="component" value="Chromosome"/>
</dbReference>
<dbReference type="AlphaFoldDB" id="A0A7U4GE75"/>
<sequence>MSKWRVVLVALMGTAFLFLLLNRNHLANKVDKTEAELVNERATNVSLGNIIDVYQVNDATNRAAIARQLENERKLRNESEDRLKRFLAAASDDKCAIQRMPDASINILRE</sequence>
<dbReference type="KEGG" id="yel:LC20_01740"/>
<feature type="coiled-coil region" evidence="1">
    <location>
        <begin position="23"/>
        <end position="89"/>
    </location>
</feature>
<proteinExistence type="predicted"/>
<evidence type="ECO:0000313" key="2">
    <source>
        <dbReference type="EMBL" id="AHM72993.1"/>
    </source>
</evidence>
<keyword evidence="1" id="KW-0175">Coiled coil</keyword>
<protein>
    <submittedName>
        <fullName evidence="2">DUF2570 domain-containing protein</fullName>
    </submittedName>
</protein>
<evidence type="ECO:0000313" key="3">
    <source>
        <dbReference type="Proteomes" id="UP000230961"/>
    </source>
</evidence>
<name>A0A7U4GE75_YEREN</name>
<organism evidence="2 3">
    <name type="scientific">Yersinia enterocolitica LC20</name>
    <dbReference type="NCBI Taxonomy" id="1443113"/>
    <lineage>
        <taxon>Bacteria</taxon>
        <taxon>Pseudomonadati</taxon>
        <taxon>Pseudomonadota</taxon>
        <taxon>Gammaproteobacteria</taxon>
        <taxon>Enterobacterales</taxon>
        <taxon>Yersiniaceae</taxon>
        <taxon>Yersinia</taxon>
    </lineage>
</organism>
<evidence type="ECO:0000256" key="1">
    <source>
        <dbReference type="SAM" id="Coils"/>
    </source>
</evidence>
<dbReference type="EMBL" id="CP007448">
    <property type="protein sequence ID" value="AHM72993.1"/>
    <property type="molecule type" value="Genomic_DNA"/>
</dbReference>